<accession>A0A7S1BEL9</accession>
<keyword evidence="1" id="KW-0472">Membrane</keyword>
<name>A0A7S1BEL9_9STRA</name>
<organism evidence="2">
    <name type="scientific">Corethron hystrix</name>
    <dbReference type="NCBI Taxonomy" id="216773"/>
    <lineage>
        <taxon>Eukaryota</taxon>
        <taxon>Sar</taxon>
        <taxon>Stramenopiles</taxon>
        <taxon>Ochrophyta</taxon>
        <taxon>Bacillariophyta</taxon>
        <taxon>Coscinodiscophyceae</taxon>
        <taxon>Corethrophycidae</taxon>
        <taxon>Corethrales</taxon>
        <taxon>Corethraceae</taxon>
        <taxon>Corethron</taxon>
    </lineage>
</organism>
<evidence type="ECO:0000256" key="1">
    <source>
        <dbReference type="SAM" id="Phobius"/>
    </source>
</evidence>
<keyword evidence="1" id="KW-1133">Transmembrane helix</keyword>
<protein>
    <recommendedName>
        <fullName evidence="3">ShKT domain-containing protein</fullName>
    </recommendedName>
</protein>
<evidence type="ECO:0000313" key="2">
    <source>
        <dbReference type="EMBL" id="CAD8883842.1"/>
    </source>
</evidence>
<proteinExistence type="predicted"/>
<reference evidence="2" key="1">
    <citation type="submission" date="2021-01" db="EMBL/GenBank/DDBJ databases">
        <authorList>
            <person name="Corre E."/>
            <person name="Pelletier E."/>
            <person name="Niang G."/>
            <person name="Scheremetjew M."/>
            <person name="Finn R."/>
            <person name="Kale V."/>
            <person name="Holt S."/>
            <person name="Cochrane G."/>
            <person name="Meng A."/>
            <person name="Brown T."/>
            <person name="Cohen L."/>
        </authorList>
    </citation>
    <scope>NUCLEOTIDE SEQUENCE</scope>
    <source>
        <strain evidence="2">308</strain>
    </source>
</reference>
<dbReference type="AlphaFoldDB" id="A0A7S1BEL9"/>
<dbReference type="EMBL" id="HBFR01015122">
    <property type="protein sequence ID" value="CAD8883842.1"/>
    <property type="molecule type" value="Transcribed_RNA"/>
</dbReference>
<evidence type="ECO:0008006" key="3">
    <source>
        <dbReference type="Google" id="ProtNLM"/>
    </source>
</evidence>
<gene>
    <name evidence="2" type="ORF">CHYS00102_LOCUS11038</name>
</gene>
<keyword evidence="1" id="KW-0812">Transmembrane</keyword>
<feature type="transmembrane region" description="Helical" evidence="1">
    <location>
        <begin position="330"/>
        <end position="351"/>
    </location>
</feature>
<sequence>MHSFNRCSEMDRMGYTVKEVHELTSRCKKSCHTCPVSIEPSSALENLLIPSLGVILLPSKYPTKSKKQITVVPSTNLPTSFPTQTITEPAPTLCEDDLKYRSRYGLACKMHLSSKCNQMDSVGFTPEEVFELMSRCKKSCNICEQPTVSQAFLPSQILARAGESSITNISPVAQVDVDSSPLFVGGKQPAPTTIIPSLKSRFSFLPSQNPSVRPSHSTSRNPIERGFQEKIVSDSCTDDVYFHDRNGFTCDQYGDLKCAKLGILGLSQQEIQEVFAHCKRSCKTCGILFTNRTTQPPTSGLNKIKRVDDNIQLQQKDDGFVLDSEDTSKIIFLPVMIGAAMILVLSLILLLSLKKPAHVYTDLSRYRGPSGNKDIGVGSNLLSIGSPGSRKGAFRLKDEDICVNKGIHHVDHDLQETSISIDKEEEIEIINRSMENSNTEHSSYIGLFADVVLGYELNQGKELSFSTLNVDCNNHESSFPSSPQTTKKASFF</sequence>